<name>A0ACB9KXG9_9MYRT</name>
<sequence>MAEPPCKRPRDDIVDYGPNLKKQLPPYDDMILSLLDDDEDVPGEQDELSSFMNSLQRELEDSSALSGSPPSSSFHKEEYVTNESDQEDRERVMRRLLEASDDELGLPSRDEGQGGFGWGEDGFGDGDERSFCDGGWEIEQEEVEVYEGLVQSEELLL</sequence>
<evidence type="ECO:0000313" key="2">
    <source>
        <dbReference type="Proteomes" id="UP001057402"/>
    </source>
</evidence>
<comment type="caution">
    <text evidence="1">The sequence shown here is derived from an EMBL/GenBank/DDBJ whole genome shotgun (WGS) entry which is preliminary data.</text>
</comment>
<proteinExistence type="predicted"/>
<dbReference type="Proteomes" id="UP001057402">
    <property type="component" value="Chromosome 12"/>
</dbReference>
<protein>
    <submittedName>
        <fullName evidence="1">Uncharacterized protein</fullName>
    </submittedName>
</protein>
<gene>
    <name evidence="1" type="ORF">MLD38_037925</name>
</gene>
<keyword evidence="2" id="KW-1185">Reference proteome</keyword>
<accession>A0ACB9KXG9</accession>
<evidence type="ECO:0000313" key="1">
    <source>
        <dbReference type="EMBL" id="KAI4302141.1"/>
    </source>
</evidence>
<reference evidence="2" key="1">
    <citation type="journal article" date="2023" name="Front. Plant Sci.">
        <title>Chromosomal-level genome assembly of Melastoma candidum provides insights into trichome evolution.</title>
        <authorList>
            <person name="Zhong Y."/>
            <person name="Wu W."/>
            <person name="Sun C."/>
            <person name="Zou P."/>
            <person name="Liu Y."/>
            <person name="Dai S."/>
            <person name="Zhou R."/>
        </authorList>
    </citation>
    <scope>NUCLEOTIDE SEQUENCE [LARGE SCALE GENOMIC DNA]</scope>
</reference>
<dbReference type="EMBL" id="CM042891">
    <property type="protein sequence ID" value="KAI4302141.1"/>
    <property type="molecule type" value="Genomic_DNA"/>
</dbReference>
<organism evidence="1 2">
    <name type="scientific">Melastoma candidum</name>
    <dbReference type="NCBI Taxonomy" id="119954"/>
    <lineage>
        <taxon>Eukaryota</taxon>
        <taxon>Viridiplantae</taxon>
        <taxon>Streptophyta</taxon>
        <taxon>Embryophyta</taxon>
        <taxon>Tracheophyta</taxon>
        <taxon>Spermatophyta</taxon>
        <taxon>Magnoliopsida</taxon>
        <taxon>eudicotyledons</taxon>
        <taxon>Gunneridae</taxon>
        <taxon>Pentapetalae</taxon>
        <taxon>rosids</taxon>
        <taxon>malvids</taxon>
        <taxon>Myrtales</taxon>
        <taxon>Melastomataceae</taxon>
        <taxon>Melastomatoideae</taxon>
        <taxon>Melastomateae</taxon>
        <taxon>Melastoma</taxon>
    </lineage>
</organism>